<evidence type="ECO:0000313" key="3">
    <source>
        <dbReference type="Proteomes" id="UP001626550"/>
    </source>
</evidence>
<comment type="caution">
    <text evidence="2">The sequence shown here is derived from an EMBL/GenBank/DDBJ whole genome shotgun (WGS) entry which is preliminary data.</text>
</comment>
<gene>
    <name evidence="2" type="ORF">Ciccas_002380</name>
</gene>
<feature type="transmembrane region" description="Helical" evidence="1">
    <location>
        <begin position="47"/>
        <end position="67"/>
    </location>
</feature>
<feature type="transmembrane region" description="Helical" evidence="1">
    <location>
        <begin position="73"/>
        <end position="95"/>
    </location>
</feature>
<dbReference type="AlphaFoldDB" id="A0ABD2QKK0"/>
<protein>
    <submittedName>
        <fullName evidence="2">Uncharacterized protein</fullName>
    </submittedName>
</protein>
<keyword evidence="1" id="KW-1133">Transmembrane helix</keyword>
<keyword evidence="3" id="KW-1185">Reference proteome</keyword>
<feature type="transmembrane region" description="Helical" evidence="1">
    <location>
        <begin position="16"/>
        <end position="35"/>
    </location>
</feature>
<organism evidence="2 3">
    <name type="scientific">Cichlidogyrus casuarinus</name>
    <dbReference type="NCBI Taxonomy" id="1844966"/>
    <lineage>
        <taxon>Eukaryota</taxon>
        <taxon>Metazoa</taxon>
        <taxon>Spiralia</taxon>
        <taxon>Lophotrochozoa</taxon>
        <taxon>Platyhelminthes</taxon>
        <taxon>Monogenea</taxon>
        <taxon>Monopisthocotylea</taxon>
        <taxon>Dactylogyridea</taxon>
        <taxon>Ancyrocephalidae</taxon>
        <taxon>Cichlidogyrus</taxon>
    </lineage>
</organism>
<sequence length="196" mass="21395">MAVLIPFSSITKIRGLPHLVCGGLTIALTVIMLILQTTTSIANAGTGYWVCFLMLPASVSQLLLGIFRSTRFIWPSFGSDFLSLILLCIGIGTSFNDSNNPQAQHSGNNLRAFQGVGILCTLVMGITLCHLSMLTSILLLSCHPNWLAPSCLSLETFTTSLPTFSPFGNKEPTMIEIRPRAGAYVGQREFNYEQEY</sequence>
<name>A0ABD2QKK0_9PLAT</name>
<keyword evidence="1" id="KW-0812">Transmembrane</keyword>
<dbReference type="EMBL" id="JBJKFK010000186">
    <property type="protein sequence ID" value="KAL3318951.1"/>
    <property type="molecule type" value="Genomic_DNA"/>
</dbReference>
<dbReference type="Proteomes" id="UP001626550">
    <property type="component" value="Unassembled WGS sequence"/>
</dbReference>
<evidence type="ECO:0000313" key="2">
    <source>
        <dbReference type="EMBL" id="KAL3318951.1"/>
    </source>
</evidence>
<reference evidence="2 3" key="1">
    <citation type="submission" date="2024-11" db="EMBL/GenBank/DDBJ databases">
        <title>Adaptive evolution of stress response genes in parasites aligns with host niche diversity.</title>
        <authorList>
            <person name="Hahn C."/>
            <person name="Resl P."/>
        </authorList>
    </citation>
    <scope>NUCLEOTIDE SEQUENCE [LARGE SCALE GENOMIC DNA]</scope>
    <source>
        <strain evidence="2">EGGRZ-B1_66</strain>
        <tissue evidence="2">Body</tissue>
    </source>
</reference>
<keyword evidence="1" id="KW-0472">Membrane</keyword>
<accession>A0ABD2QKK0</accession>
<evidence type="ECO:0000256" key="1">
    <source>
        <dbReference type="SAM" id="Phobius"/>
    </source>
</evidence>
<proteinExistence type="predicted"/>
<feature type="transmembrane region" description="Helical" evidence="1">
    <location>
        <begin position="116"/>
        <end position="140"/>
    </location>
</feature>